<name>A0ABW3ETM3_9ACTN</name>
<protein>
    <submittedName>
        <fullName evidence="5">MCE family protein</fullName>
    </submittedName>
</protein>
<evidence type="ECO:0000256" key="1">
    <source>
        <dbReference type="SAM" id="MobiDB-lite"/>
    </source>
</evidence>
<dbReference type="Proteomes" id="UP001596972">
    <property type="component" value="Unassembled WGS sequence"/>
</dbReference>
<dbReference type="NCBIfam" id="TIGR00996">
    <property type="entry name" value="Mtu_fam_mce"/>
    <property type="match status" value="1"/>
</dbReference>
<dbReference type="InterPro" id="IPR005693">
    <property type="entry name" value="Mce"/>
</dbReference>
<keyword evidence="2" id="KW-0472">Membrane</keyword>
<feature type="transmembrane region" description="Helical" evidence="2">
    <location>
        <begin position="12"/>
        <end position="31"/>
    </location>
</feature>
<proteinExistence type="predicted"/>
<gene>
    <name evidence="5" type="ORF">ACFQ11_17760</name>
</gene>
<dbReference type="Pfam" id="PF02470">
    <property type="entry name" value="MlaD"/>
    <property type="match status" value="1"/>
</dbReference>
<dbReference type="EMBL" id="JBHTJA010000033">
    <property type="protein sequence ID" value="MFD0902248.1"/>
    <property type="molecule type" value="Genomic_DNA"/>
</dbReference>
<reference evidence="6" key="1">
    <citation type="journal article" date="2019" name="Int. J. Syst. Evol. Microbiol.">
        <title>The Global Catalogue of Microorganisms (GCM) 10K type strain sequencing project: providing services to taxonomists for standard genome sequencing and annotation.</title>
        <authorList>
            <consortium name="The Broad Institute Genomics Platform"/>
            <consortium name="The Broad Institute Genome Sequencing Center for Infectious Disease"/>
            <person name="Wu L."/>
            <person name="Ma J."/>
        </authorList>
    </citation>
    <scope>NUCLEOTIDE SEQUENCE [LARGE SCALE GENOMIC DNA]</scope>
    <source>
        <strain evidence="6">JCM 31202</strain>
    </source>
</reference>
<keyword evidence="6" id="KW-1185">Reference proteome</keyword>
<evidence type="ECO:0000313" key="5">
    <source>
        <dbReference type="EMBL" id="MFD0902248.1"/>
    </source>
</evidence>
<evidence type="ECO:0000256" key="2">
    <source>
        <dbReference type="SAM" id="Phobius"/>
    </source>
</evidence>
<dbReference type="RefSeq" id="WP_378299856.1">
    <property type="nucleotide sequence ID" value="NZ_JBHTJA010000033.1"/>
</dbReference>
<organism evidence="5 6">
    <name type="scientific">Actinomadura sediminis</name>
    <dbReference type="NCBI Taxonomy" id="1038904"/>
    <lineage>
        <taxon>Bacteria</taxon>
        <taxon>Bacillati</taxon>
        <taxon>Actinomycetota</taxon>
        <taxon>Actinomycetes</taxon>
        <taxon>Streptosporangiales</taxon>
        <taxon>Thermomonosporaceae</taxon>
        <taxon>Actinomadura</taxon>
    </lineage>
</organism>
<evidence type="ECO:0000259" key="4">
    <source>
        <dbReference type="Pfam" id="PF11887"/>
    </source>
</evidence>
<dbReference type="InterPro" id="IPR052336">
    <property type="entry name" value="MlaD_Phospholipid_Transporter"/>
</dbReference>
<dbReference type="PANTHER" id="PTHR33371:SF18">
    <property type="entry name" value="MCE-FAMILY PROTEIN MCE3C"/>
    <property type="match status" value="1"/>
</dbReference>
<dbReference type="Pfam" id="PF11887">
    <property type="entry name" value="Mce4_CUP1"/>
    <property type="match status" value="1"/>
</dbReference>
<evidence type="ECO:0000259" key="3">
    <source>
        <dbReference type="Pfam" id="PF02470"/>
    </source>
</evidence>
<dbReference type="PANTHER" id="PTHR33371">
    <property type="entry name" value="INTERMEMBRANE PHOSPHOLIPID TRANSPORT SYSTEM BINDING PROTEIN MLAD-RELATED"/>
    <property type="match status" value="1"/>
</dbReference>
<feature type="compositionally biased region" description="Gly residues" evidence="1">
    <location>
        <begin position="327"/>
        <end position="337"/>
    </location>
</feature>
<feature type="domain" description="Mammalian cell entry C-terminal" evidence="4">
    <location>
        <begin position="123"/>
        <end position="302"/>
    </location>
</feature>
<dbReference type="InterPro" id="IPR003399">
    <property type="entry name" value="Mce/MlaD"/>
</dbReference>
<keyword evidence="2" id="KW-0812">Transmembrane</keyword>
<comment type="caution">
    <text evidence="5">The sequence shown here is derived from an EMBL/GenBank/DDBJ whole genome shotgun (WGS) entry which is preliminary data.</text>
</comment>
<dbReference type="PRINTS" id="PR01782">
    <property type="entry name" value="MCEVIRFACTOR"/>
</dbReference>
<feature type="domain" description="Mce/MlaD" evidence="3">
    <location>
        <begin position="40"/>
        <end position="114"/>
    </location>
</feature>
<accession>A0ABW3ETM3</accession>
<keyword evidence="2" id="KW-1133">Transmembrane helix</keyword>
<evidence type="ECO:0000313" key="6">
    <source>
        <dbReference type="Proteomes" id="UP001596972"/>
    </source>
</evidence>
<feature type="region of interest" description="Disordered" evidence="1">
    <location>
        <begin position="320"/>
        <end position="365"/>
    </location>
</feature>
<feature type="compositionally biased region" description="Low complexity" evidence="1">
    <location>
        <begin position="338"/>
        <end position="357"/>
    </location>
</feature>
<sequence length="365" mass="40066">MRIPFRERNPVPIGLSAFAIIIVALLVVMNLDRIPFVTGGKTYTASFREAAGLEPDEEVRIAGVKVGQVRAVELDGDKVKVTFRVDDGVKLGDRTEASIKIKTLLGAHYLGLSPNGSRPMKSHIPLERTHTPFEVVPAISELGERVGQIDVQQVARSFDVLSTTFANSPDEVRASLQGLRRLSDTIASRDDELHELADKARSVSGLLADRNEDFEKLVRDGDRLLAAVQARREVIHRLLVNTVRLSQQVNALIRENEAQLKPMLDNLEQVNQVLLKNQQNLDRILQLFGPFARQFADVTGTGRWFDAYLQNLIPIPASIDDSNAGTKGEGGGHGGTQHGAQNGQNQTRQGQNGQNQGDSPLPFLP</sequence>
<dbReference type="InterPro" id="IPR024516">
    <property type="entry name" value="Mce_C"/>
</dbReference>